<keyword evidence="4 5" id="KW-0539">Nucleus</keyword>
<dbReference type="Proteomes" id="UP001472677">
    <property type="component" value="Unassembled WGS sequence"/>
</dbReference>
<feature type="transmembrane region" description="Helical" evidence="7">
    <location>
        <begin position="65"/>
        <end position="86"/>
    </location>
</feature>
<keyword evidence="10" id="KW-1185">Reference proteome</keyword>
<dbReference type="CDD" id="cd22005">
    <property type="entry name" value="HMG-box_AtHMGB1-like"/>
    <property type="match status" value="1"/>
</dbReference>
<evidence type="ECO:0000313" key="9">
    <source>
        <dbReference type="EMBL" id="KAK8600109.1"/>
    </source>
</evidence>
<comment type="caution">
    <text evidence="9">The sequence shown here is derived from an EMBL/GenBank/DDBJ whole genome shotgun (WGS) entry which is preliminary data.</text>
</comment>
<dbReference type="PANTHER" id="PTHR46261">
    <property type="entry name" value="HIGH MOBILITY GROUP B PROTEIN 4-RELATED"/>
    <property type="match status" value="1"/>
</dbReference>
<dbReference type="InterPro" id="IPR036910">
    <property type="entry name" value="HMG_box_dom_sf"/>
</dbReference>
<evidence type="ECO:0000256" key="1">
    <source>
        <dbReference type="ARBA" id="ARBA00004123"/>
    </source>
</evidence>
<proteinExistence type="inferred from homology"/>
<evidence type="ECO:0000256" key="7">
    <source>
        <dbReference type="SAM" id="Phobius"/>
    </source>
</evidence>
<comment type="similarity">
    <text evidence="2">Belongs to the HMGB family.</text>
</comment>
<evidence type="ECO:0000256" key="2">
    <source>
        <dbReference type="ARBA" id="ARBA00008774"/>
    </source>
</evidence>
<organism evidence="9 10">
    <name type="scientific">Hibiscus sabdariffa</name>
    <name type="common">roselle</name>
    <dbReference type="NCBI Taxonomy" id="183260"/>
    <lineage>
        <taxon>Eukaryota</taxon>
        <taxon>Viridiplantae</taxon>
        <taxon>Streptophyta</taxon>
        <taxon>Embryophyta</taxon>
        <taxon>Tracheophyta</taxon>
        <taxon>Spermatophyta</taxon>
        <taxon>Magnoliopsida</taxon>
        <taxon>eudicotyledons</taxon>
        <taxon>Gunneridae</taxon>
        <taxon>Pentapetalae</taxon>
        <taxon>rosids</taxon>
        <taxon>malvids</taxon>
        <taxon>Malvales</taxon>
        <taxon>Malvaceae</taxon>
        <taxon>Malvoideae</taxon>
        <taxon>Hibiscus</taxon>
    </lineage>
</organism>
<feature type="domain" description="HMG box" evidence="8">
    <location>
        <begin position="148"/>
        <end position="217"/>
    </location>
</feature>
<dbReference type="SMART" id="SM00398">
    <property type="entry name" value="HMG"/>
    <property type="match status" value="1"/>
</dbReference>
<feature type="region of interest" description="Disordered" evidence="6">
    <location>
        <begin position="126"/>
        <end position="152"/>
    </location>
</feature>
<feature type="compositionally biased region" description="Basic residues" evidence="6">
    <location>
        <begin position="126"/>
        <end position="140"/>
    </location>
</feature>
<sequence length="233" mass="26299">MSTMYTLLAVLSDTQYLYLGSAINLRIGVEDDRTCPTLERSIREGRNVRVWADRSNRSGQQYHTLAGFEFGSLLLFALFPFIFFFFSQKHLPRLCLLSFPVRMTGARNKGAVKNTATALKPAVGRKVGKRGIRKVNKEKKAKKDPNQPKRPPSAFFVFLEEFRTTFKKENPNVKAVSAVGKAAGEVWKSMSEADKAPYDAKAQKRKADYEKQMKDYNKKQETSANGAVDDEDA</sequence>
<accession>A0ABR2GCS3</accession>
<keyword evidence="7" id="KW-0812">Transmembrane</keyword>
<reference evidence="9 10" key="1">
    <citation type="journal article" date="2024" name="G3 (Bethesda)">
        <title>Genome assembly of Hibiscus sabdariffa L. provides insights into metabolisms of medicinal natural products.</title>
        <authorList>
            <person name="Kim T."/>
        </authorList>
    </citation>
    <scope>NUCLEOTIDE SEQUENCE [LARGE SCALE GENOMIC DNA]</scope>
    <source>
        <strain evidence="9">TK-2024</strain>
        <tissue evidence="9">Old leaves</tissue>
    </source>
</reference>
<dbReference type="Gene3D" id="1.10.30.10">
    <property type="entry name" value="High mobility group box domain"/>
    <property type="match status" value="1"/>
</dbReference>
<dbReference type="InterPro" id="IPR009071">
    <property type="entry name" value="HMG_box_dom"/>
</dbReference>
<evidence type="ECO:0000256" key="4">
    <source>
        <dbReference type="ARBA" id="ARBA00023242"/>
    </source>
</evidence>
<keyword evidence="3 5" id="KW-0238">DNA-binding</keyword>
<dbReference type="EMBL" id="JBBPBM010000001">
    <property type="protein sequence ID" value="KAK8600109.1"/>
    <property type="molecule type" value="Genomic_DNA"/>
</dbReference>
<evidence type="ECO:0000256" key="5">
    <source>
        <dbReference type="PROSITE-ProRule" id="PRU00267"/>
    </source>
</evidence>
<protein>
    <recommendedName>
        <fullName evidence="8">HMG box domain-containing protein</fullName>
    </recommendedName>
</protein>
<feature type="DNA-binding region" description="HMG box" evidence="5">
    <location>
        <begin position="148"/>
        <end position="217"/>
    </location>
</feature>
<name>A0ABR2GCS3_9ROSI</name>
<evidence type="ECO:0000256" key="3">
    <source>
        <dbReference type="ARBA" id="ARBA00023125"/>
    </source>
</evidence>
<feature type="compositionally biased region" description="Basic and acidic residues" evidence="6">
    <location>
        <begin position="191"/>
        <end position="221"/>
    </location>
</feature>
<dbReference type="Pfam" id="PF00505">
    <property type="entry name" value="HMG_box"/>
    <property type="match status" value="1"/>
</dbReference>
<dbReference type="PANTHER" id="PTHR46261:SF1">
    <property type="entry name" value="HIGH MOBILITY GROUP B PROTEIN 1"/>
    <property type="match status" value="1"/>
</dbReference>
<dbReference type="PROSITE" id="PS50118">
    <property type="entry name" value="HMG_BOX_2"/>
    <property type="match status" value="1"/>
</dbReference>
<evidence type="ECO:0000259" key="8">
    <source>
        <dbReference type="PROSITE" id="PS50118"/>
    </source>
</evidence>
<dbReference type="InterPro" id="IPR031061">
    <property type="entry name" value="HMGB_plant"/>
</dbReference>
<keyword evidence="7" id="KW-1133">Transmembrane helix</keyword>
<gene>
    <name evidence="9" type="ORF">V6N12_049967</name>
</gene>
<keyword evidence="7" id="KW-0472">Membrane</keyword>
<dbReference type="SUPFAM" id="SSF47095">
    <property type="entry name" value="HMG-box"/>
    <property type="match status" value="1"/>
</dbReference>
<comment type="subcellular location">
    <subcellularLocation>
        <location evidence="1">Nucleus</location>
    </subcellularLocation>
</comment>
<evidence type="ECO:0000313" key="10">
    <source>
        <dbReference type="Proteomes" id="UP001472677"/>
    </source>
</evidence>
<evidence type="ECO:0000256" key="6">
    <source>
        <dbReference type="SAM" id="MobiDB-lite"/>
    </source>
</evidence>
<feature type="region of interest" description="Disordered" evidence="6">
    <location>
        <begin position="190"/>
        <end position="233"/>
    </location>
</feature>